<keyword evidence="6 9" id="KW-0472">Membrane</keyword>
<evidence type="ECO:0000256" key="4">
    <source>
        <dbReference type="ARBA" id="ARBA00022989"/>
    </source>
</evidence>
<evidence type="ECO:0000256" key="2">
    <source>
        <dbReference type="ARBA" id="ARBA00022475"/>
    </source>
</evidence>
<dbReference type="GO" id="GO:0043005">
    <property type="term" value="C:neuron projection"/>
    <property type="evidence" value="ECO:0007669"/>
    <property type="project" value="TreeGrafter"/>
</dbReference>
<dbReference type="GO" id="GO:0004930">
    <property type="term" value="F:G protein-coupled receptor activity"/>
    <property type="evidence" value="ECO:0007669"/>
    <property type="project" value="UniProtKB-KW"/>
</dbReference>
<evidence type="ECO:0000256" key="7">
    <source>
        <dbReference type="ARBA" id="ARBA00023170"/>
    </source>
</evidence>
<dbReference type="Proteomes" id="UP000677228">
    <property type="component" value="Unassembled WGS sequence"/>
</dbReference>
<evidence type="ECO:0000256" key="8">
    <source>
        <dbReference type="ARBA" id="ARBA00023224"/>
    </source>
</evidence>
<dbReference type="InterPro" id="IPR017452">
    <property type="entry name" value="GPCR_Rhodpsn_7TM"/>
</dbReference>
<evidence type="ECO:0000256" key="1">
    <source>
        <dbReference type="ARBA" id="ARBA00004651"/>
    </source>
</evidence>
<gene>
    <name evidence="11" type="ORF">OVA965_LOCUS13628</name>
    <name evidence="12" type="ORF">TMI583_LOCUS13629</name>
</gene>
<evidence type="ECO:0000313" key="12">
    <source>
        <dbReference type="EMBL" id="CAF3752399.1"/>
    </source>
</evidence>
<dbReference type="Gene3D" id="1.20.1070.10">
    <property type="entry name" value="Rhodopsin 7-helix transmembrane proteins"/>
    <property type="match status" value="1"/>
</dbReference>
<evidence type="ECO:0000313" key="11">
    <source>
        <dbReference type="EMBL" id="CAF0981830.1"/>
    </source>
</evidence>
<evidence type="ECO:0000256" key="9">
    <source>
        <dbReference type="SAM" id="Phobius"/>
    </source>
</evidence>
<dbReference type="Proteomes" id="UP000682733">
    <property type="component" value="Unassembled WGS sequence"/>
</dbReference>
<feature type="transmembrane region" description="Helical" evidence="9">
    <location>
        <begin position="193"/>
        <end position="215"/>
    </location>
</feature>
<reference evidence="11" key="1">
    <citation type="submission" date="2021-02" db="EMBL/GenBank/DDBJ databases">
        <authorList>
            <person name="Nowell W R."/>
        </authorList>
    </citation>
    <scope>NUCLEOTIDE SEQUENCE</scope>
</reference>
<keyword evidence="8" id="KW-0807">Transducer</keyword>
<comment type="subcellular location">
    <subcellularLocation>
        <location evidence="1">Cell membrane</location>
        <topology evidence="1">Multi-pass membrane protein</topology>
    </subcellularLocation>
</comment>
<dbReference type="InterPro" id="IPR000276">
    <property type="entry name" value="GPCR_Rhodpsn"/>
</dbReference>
<evidence type="ECO:0000256" key="3">
    <source>
        <dbReference type="ARBA" id="ARBA00022692"/>
    </source>
</evidence>
<organism evidence="11 13">
    <name type="scientific">Didymodactylos carnosus</name>
    <dbReference type="NCBI Taxonomy" id="1234261"/>
    <lineage>
        <taxon>Eukaryota</taxon>
        <taxon>Metazoa</taxon>
        <taxon>Spiralia</taxon>
        <taxon>Gnathifera</taxon>
        <taxon>Rotifera</taxon>
        <taxon>Eurotatoria</taxon>
        <taxon>Bdelloidea</taxon>
        <taxon>Philodinida</taxon>
        <taxon>Philodinidae</taxon>
        <taxon>Didymodactylos</taxon>
    </lineage>
</organism>
<dbReference type="GO" id="GO:0005886">
    <property type="term" value="C:plasma membrane"/>
    <property type="evidence" value="ECO:0007669"/>
    <property type="project" value="UniProtKB-SubCell"/>
</dbReference>
<feature type="domain" description="G-protein coupled receptors family 1 profile" evidence="10">
    <location>
        <begin position="1"/>
        <end position="212"/>
    </location>
</feature>
<name>A0A8S2DJA8_9BILA</name>
<dbReference type="SUPFAM" id="SSF81321">
    <property type="entry name" value="Family A G protein-coupled receptor-like"/>
    <property type="match status" value="1"/>
</dbReference>
<dbReference type="GO" id="GO:0042277">
    <property type="term" value="F:peptide binding"/>
    <property type="evidence" value="ECO:0007669"/>
    <property type="project" value="TreeGrafter"/>
</dbReference>
<dbReference type="PANTHER" id="PTHR24229">
    <property type="entry name" value="NEUROPEPTIDES RECEPTOR"/>
    <property type="match status" value="1"/>
</dbReference>
<sequence>MVGFGLDSALKSLAWCKLRQFIGQVSSITSLCCVDWALIDQYISTSRNVRLRQLSTTKTARRVVWVTFLVWFLHGLPLPIYNGISVLPDNVVVCTNFHTAYQQYTTYFVTPFFIGIIPAAVMTVFGLLTYRNIKHLQQGQKRTTIERQLGQMLTLQVICVFVATCAYTTQNFYTLITMYIPKTPLRQAQENVGLAIALFFSFTCYTFNFYLYLIFSPSFRKQFTKVLKRCLGGDRNSVKPSNGALTRNTHKTCNTRSTRNGLSMVAFDGPPQQCSVVFLPKPSQVTKQSCN</sequence>
<dbReference type="AlphaFoldDB" id="A0A8S2DJA8"/>
<feature type="transmembrane region" description="Helical" evidence="9">
    <location>
        <begin position="63"/>
        <end position="84"/>
    </location>
</feature>
<evidence type="ECO:0000313" key="13">
    <source>
        <dbReference type="Proteomes" id="UP000677228"/>
    </source>
</evidence>
<dbReference type="EMBL" id="CAJOBA010005714">
    <property type="protein sequence ID" value="CAF3752399.1"/>
    <property type="molecule type" value="Genomic_DNA"/>
</dbReference>
<keyword evidence="4 9" id="KW-1133">Transmembrane helix</keyword>
<keyword evidence="2" id="KW-1003">Cell membrane</keyword>
<evidence type="ECO:0000256" key="6">
    <source>
        <dbReference type="ARBA" id="ARBA00023136"/>
    </source>
</evidence>
<dbReference type="EMBL" id="CAJNOK010005709">
    <property type="protein sequence ID" value="CAF0981830.1"/>
    <property type="molecule type" value="Genomic_DNA"/>
</dbReference>
<proteinExistence type="predicted"/>
<keyword evidence="7" id="KW-0675">Receptor</keyword>
<accession>A0A8S2DJA8</accession>
<dbReference type="PROSITE" id="PS50262">
    <property type="entry name" value="G_PROTEIN_RECEP_F1_2"/>
    <property type="match status" value="1"/>
</dbReference>
<feature type="transmembrane region" description="Helical" evidence="9">
    <location>
        <begin position="149"/>
        <end position="173"/>
    </location>
</feature>
<evidence type="ECO:0000259" key="10">
    <source>
        <dbReference type="PROSITE" id="PS50262"/>
    </source>
</evidence>
<dbReference type="Pfam" id="PF00001">
    <property type="entry name" value="7tm_1"/>
    <property type="match status" value="1"/>
</dbReference>
<dbReference type="PANTHER" id="PTHR24229:SF40">
    <property type="entry name" value="ALLATOSTATIN C RECEPTOR 1-RELATED"/>
    <property type="match status" value="1"/>
</dbReference>
<keyword evidence="5" id="KW-0297">G-protein coupled receptor</keyword>
<keyword evidence="3 9" id="KW-0812">Transmembrane</keyword>
<comment type="caution">
    <text evidence="11">The sequence shown here is derived from an EMBL/GenBank/DDBJ whole genome shotgun (WGS) entry which is preliminary data.</text>
</comment>
<evidence type="ECO:0000256" key="5">
    <source>
        <dbReference type="ARBA" id="ARBA00023040"/>
    </source>
</evidence>
<protein>
    <recommendedName>
        <fullName evidence="10">G-protein coupled receptors family 1 profile domain-containing protein</fullName>
    </recommendedName>
</protein>
<feature type="transmembrane region" description="Helical" evidence="9">
    <location>
        <begin position="104"/>
        <end position="128"/>
    </location>
</feature>